<evidence type="ECO:0000256" key="2">
    <source>
        <dbReference type="SAM" id="MobiDB-lite"/>
    </source>
</evidence>
<accession>A0A6A6U3T8</accession>
<name>A0A6A6U3T8_9PEZI</name>
<evidence type="ECO:0000313" key="4">
    <source>
        <dbReference type="Proteomes" id="UP000799302"/>
    </source>
</evidence>
<feature type="compositionally biased region" description="Basic residues" evidence="2">
    <location>
        <begin position="1"/>
        <end position="21"/>
    </location>
</feature>
<proteinExistence type="predicted"/>
<feature type="compositionally biased region" description="Low complexity" evidence="2">
    <location>
        <begin position="22"/>
        <end position="34"/>
    </location>
</feature>
<feature type="compositionally biased region" description="Low complexity" evidence="2">
    <location>
        <begin position="211"/>
        <end position="234"/>
    </location>
</feature>
<keyword evidence="4" id="KW-1185">Reference proteome</keyword>
<feature type="coiled-coil region" evidence="1">
    <location>
        <begin position="55"/>
        <end position="137"/>
    </location>
</feature>
<gene>
    <name evidence="3" type="ORF">BT63DRAFT_457917</name>
</gene>
<organism evidence="3 4">
    <name type="scientific">Microthyrium microscopicum</name>
    <dbReference type="NCBI Taxonomy" id="703497"/>
    <lineage>
        <taxon>Eukaryota</taxon>
        <taxon>Fungi</taxon>
        <taxon>Dikarya</taxon>
        <taxon>Ascomycota</taxon>
        <taxon>Pezizomycotina</taxon>
        <taxon>Dothideomycetes</taxon>
        <taxon>Dothideomycetes incertae sedis</taxon>
        <taxon>Microthyriales</taxon>
        <taxon>Microthyriaceae</taxon>
        <taxon>Microthyrium</taxon>
    </lineage>
</organism>
<reference evidence="3" key="1">
    <citation type="journal article" date="2020" name="Stud. Mycol.">
        <title>101 Dothideomycetes genomes: a test case for predicting lifestyles and emergence of pathogens.</title>
        <authorList>
            <person name="Haridas S."/>
            <person name="Albert R."/>
            <person name="Binder M."/>
            <person name="Bloem J."/>
            <person name="Labutti K."/>
            <person name="Salamov A."/>
            <person name="Andreopoulos B."/>
            <person name="Baker S."/>
            <person name="Barry K."/>
            <person name="Bills G."/>
            <person name="Bluhm B."/>
            <person name="Cannon C."/>
            <person name="Castanera R."/>
            <person name="Culley D."/>
            <person name="Daum C."/>
            <person name="Ezra D."/>
            <person name="Gonzalez J."/>
            <person name="Henrissat B."/>
            <person name="Kuo A."/>
            <person name="Liang C."/>
            <person name="Lipzen A."/>
            <person name="Lutzoni F."/>
            <person name="Magnuson J."/>
            <person name="Mondo S."/>
            <person name="Nolan M."/>
            <person name="Ohm R."/>
            <person name="Pangilinan J."/>
            <person name="Park H.-J."/>
            <person name="Ramirez L."/>
            <person name="Alfaro M."/>
            <person name="Sun H."/>
            <person name="Tritt A."/>
            <person name="Yoshinaga Y."/>
            <person name="Zwiers L.-H."/>
            <person name="Turgeon B."/>
            <person name="Goodwin S."/>
            <person name="Spatafora J."/>
            <person name="Crous P."/>
            <person name="Grigoriev I."/>
        </authorList>
    </citation>
    <scope>NUCLEOTIDE SEQUENCE</scope>
    <source>
        <strain evidence="3">CBS 115976</strain>
    </source>
</reference>
<evidence type="ECO:0000256" key="1">
    <source>
        <dbReference type="SAM" id="Coils"/>
    </source>
</evidence>
<sequence length="234" mass="24819">MAPKQSPRKQPQRAAKQKAAAKKAAPAPSPTTTRVTKKRYAKKPATVKNTFDRAVNAAFRKVKAEENKLAAAQEEYTKLVNGAAKTGSTASGSRKSIRVVKAKQAATNKLTELSNKLKTLKKSVAAAEAQLAKAHKNGAGLATYMATSSPMSSPKRRTTPSIDSSLPGSAPVTPTPAAKSRKSKKDYISISGLPSPRDTPPKYYHRVTNTPLGARPRPLSRSSGGRSTPSPLGY</sequence>
<dbReference type="AlphaFoldDB" id="A0A6A6U3T8"/>
<evidence type="ECO:0000313" key="3">
    <source>
        <dbReference type="EMBL" id="KAF2666959.1"/>
    </source>
</evidence>
<dbReference type="EMBL" id="MU004238">
    <property type="protein sequence ID" value="KAF2666959.1"/>
    <property type="molecule type" value="Genomic_DNA"/>
</dbReference>
<feature type="region of interest" description="Disordered" evidence="2">
    <location>
        <begin position="1"/>
        <end position="44"/>
    </location>
</feature>
<dbReference type="Proteomes" id="UP000799302">
    <property type="component" value="Unassembled WGS sequence"/>
</dbReference>
<feature type="region of interest" description="Disordered" evidence="2">
    <location>
        <begin position="143"/>
        <end position="234"/>
    </location>
</feature>
<protein>
    <submittedName>
        <fullName evidence="3">Uncharacterized protein</fullName>
    </submittedName>
</protein>
<keyword evidence="1" id="KW-0175">Coiled coil</keyword>